<accession>A0ABS6URZ3</accession>
<gene>
    <name evidence="4" type="ORF">I4I81_12310</name>
</gene>
<dbReference type="InterPro" id="IPR027383">
    <property type="entry name" value="Znf_put"/>
</dbReference>
<keyword evidence="2" id="KW-0804">Transcription</keyword>
<feature type="domain" description="Putative zinc-finger" evidence="3">
    <location>
        <begin position="15"/>
        <end position="45"/>
    </location>
</feature>
<name>A0ABS6URZ3_9PSEU</name>
<protein>
    <submittedName>
        <fullName evidence="4">Zf-HC2 domain-containing protein</fullName>
    </submittedName>
</protein>
<dbReference type="Proteomes" id="UP000694287">
    <property type="component" value="Unassembled WGS sequence"/>
</dbReference>
<evidence type="ECO:0000256" key="2">
    <source>
        <dbReference type="ARBA" id="ARBA00023163"/>
    </source>
</evidence>
<comment type="caution">
    <text evidence="4">The sequence shown here is derived from an EMBL/GenBank/DDBJ whole genome shotgun (WGS) entry which is preliminary data.</text>
</comment>
<reference evidence="4 5" key="1">
    <citation type="submission" date="2020-11" db="EMBL/GenBank/DDBJ databases">
        <title>Pseudonocardia abyssalis sp. nov. and Pseudonocardia oceani sp. nov., description and phylogenomic analysis of two novel actinomycetes isolated from the deep Southern Ocean.</title>
        <authorList>
            <person name="Parra J."/>
        </authorList>
    </citation>
    <scope>NUCLEOTIDE SEQUENCE [LARGE SCALE GENOMIC DNA]</scope>
    <source>
        <strain evidence="4 5">KRD-168</strain>
    </source>
</reference>
<keyword evidence="1" id="KW-0805">Transcription regulation</keyword>
<organism evidence="4 5">
    <name type="scientific">Pseudonocardia abyssalis</name>
    <dbReference type="NCBI Taxonomy" id="2792008"/>
    <lineage>
        <taxon>Bacteria</taxon>
        <taxon>Bacillati</taxon>
        <taxon>Actinomycetota</taxon>
        <taxon>Actinomycetes</taxon>
        <taxon>Pseudonocardiales</taxon>
        <taxon>Pseudonocardiaceae</taxon>
        <taxon>Pseudonocardia</taxon>
    </lineage>
</organism>
<evidence type="ECO:0000256" key="1">
    <source>
        <dbReference type="ARBA" id="ARBA00023015"/>
    </source>
</evidence>
<dbReference type="EMBL" id="JADQDK010000001">
    <property type="protein sequence ID" value="MBW0135034.1"/>
    <property type="molecule type" value="Genomic_DNA"/>
</dbReference>
<dbReference type="Gene3D" id="1.10.10.1320">
    <property type="entry name" value="Anti-sigma factor, zinc-finger domain"/>
    <property type="match status" value="1"/>
</dbReference>
<dbReference type="Pfam" id="PF13490">
    <property type="entry name" value="zf-HC2"/>
    <property type="match status" value="1"/>
</dbReference>
<sequence length="88" mass="9890">MTMMSLSEMARCLRTSRVLQRYLDGEADDLTAARVAEHLETCRRCGLQARTYQAIKEALRSGSRDVDDLALRRLHAFSRSLADTDDAG</sequence>
<proteinExistence type="predicted"/>
<evidence type="ECO:0000259" key="3">
    <source>
        <dbReference type="Pfam" id="PF13490"/>
    </source>
</evidence>
<evidence type="ECO:0000313" key="4">
    <source>
        <dbReference type="EMBL" id="MBW0135034.1"/>
    </source>
</evidence>
<keyword evidence="5" id="KW-1185">Reference proteome</keyword>
<dbReference type="InterPro" id="IPR041916">
    <property type="entry name" value="Anti_sigma_zinc_sf"/>
</dbReference>
<evidence type="ECO:0000313" key="5">
    <source>
        <dbReference type="Proteomes" id="UP000694287"/>
    </source>
</evidence>